<dbReference type="Proteomes" id="UP001140949">
    <property type="component" value="Unassembled WGS sequence"/>
</dbReference>
<evidence type="ECO:0000313" key="1">
    <source>
        <dbReference type="EMBL" id="KAJ6850635.1"/>
    </source>
</evidence>
<reference evidence="2" key="2">
    <citation type="submission" date="2023-04" db="EMBL/GenBank/DDBJ databases">
        <authorList>
            <person name="Bruccoleri R.E."/>
            <person name="Oakeley E.J."/>
            <person name="Faust A.-M."/>
            <person name="Dessus-Babus S."/>
            <person name="Altorfer M."/>
            <person name="Burckhardt D."/>
            <person name="Oertli M."/>
            <person name="Naumann U."/>
            <person name="Petersen F."/>
            <person name="Wong J."/>
        </authorList>
    </citation>
    <scope>NUCLEOTIDE SEQUENCE</scope>
    <source>
        <strain evidence="2">GSM-AAB239-AS_SAM_17_03QT</strain>
        <tissue evidence="2">Leaf</tissue>
    </source>
</reference>
<reference evidence="2" key="1">
    <citation type="journal article" date="2023" name="GigaByte">
        <title>Genome assembly of the bearded iris, Iris pallida Lam.</title>
        <authorList>
            <person name="Bruccoleri R.E."/>
            <person name="Oakeley E.J."/>
            <person name="Faust A.M.E."/>
            <person name="Altorfer M."/>
            <person name="Dessus-Babus S."/>
            <person name="Burckhardt D."/>
            <person name="Oertli M."/>
            <person name="Naumann U."/>
            <person name="Petersen F."/>
            <person name="Wong J."/>
        </authorList>
    </citation>
    <scope>NUCLEOTIDE SEQUENCE</scope>
    <source>
        <strain evidence="2">GSM-AAB239-AS_SAM_17_03QT</strain>
    </source>
</reference>
<comment type="caution">
    <text evidence="2">The sequence shown here is derived from an EMBL/GenBank/DDBJ whole genome shotgun (WGS) entry which is preliminary data.</text>
</comment>
<accession>A0AAX6IM49</accession>
<name>A0AAX6IM49_IRIPA</name>
<evidence type="ECO:0000313" key="2">
    <source>
        <dbReference type="EMBL" id="KAJ6854336.1"/>
    </source>
</evidence>
<gene>
    <name evidence="2" type="ORF">M6B38_100235</name>
    <name evidence="1" type="ORF">M6B38_263935</name>
</gene>
<proteinExistence type="predicted"/>
<dbReference type="EMBL" id="JANAVB010000130">
    <property type="protein sequence ID" value="KAJ6854336.1"/>
    <property type="molecule type" value="Genomic_DNA"/>
</dbReference>
<organism evidence="2 3">
    <name type="scientific">Iris pallida</name>
    <name type="common">Sweet iris</name>
    <dbReference type="NCBI Taxonomy" id="29817"/>
    <lineage>
        <taxon>Eukaryota</taxon>
        <taxon>Viridiplantae</taxon>
        <taxon>Streptophyta</taxon>
        <taxon>Embryophyta</taxon>
        <taxon>Tracheophyta</taxon>
        <taxon>Spermatophyta</taxon>
        <taxon>Magnoliopsida</taxon>
        <taxon>Liliopsida</taxon>
        <taxon>Asparagales</taxon>
        <taxon>Iridaceae</taxon>
        <taxon>Iridoideae</taxon>
        <taxon>Irideae</taxon>
        <taxon>Iris</taxon>
    </lineage>
</organism>
<keyword evidence="3" id="KW-1185">Reference proteome</keyword>
<dbReference type="AlphaFoldDB" id="A0AAX6IM49"/>
<sequence length="52" mass="6094">MDPKQVYSNKLRDLDLQQKVATKMVPMCFIAKLKISKSFSEYSFAIHNKCLR</sequence>
<dbReference type="EMBL" id="JANAVB010002795">
    <property type="protein sequence ID" value="KAJ6850635.1"/>
    <property type="molecule type" value="Genomic_DNA"/>
</dbReference>
<evidence type="ECO:0000313" key="3">
    <source>
        <dbReference type="Proteomes" id="UP001140949"/>
    </source>
</evidence>
<protein>
    <submittedName>
        <fullName evidence="2">Uncharacterized protein</fullName>
    </submittedName>
</protein>